<proteinExistence type="predicted"/>
<sequence length="182" mass="20735">MLRSQPIGKYLATTFGIQVSKRLAKELIPESLRQWGRMRIKDGGDLIQARGYHKLRWDGCDALFVRYKLATDRLAHLPNADPDFYGKSYYGQLKYLFELPLPPQSAVNPEDEPKSLILAFILEAETTVDDDYSYEVAWYDGSLGSGEVVDTQTIQCAIGQIKDGDRWWIIDKSSDLAHLEFV</sequence>
<evidence type="ECO:0000313" key="2">
    <source>
        <dbReference type="Proteomes" id="UP000012065"/>
    </source>
</evidence>
<dbReference type="EMBL" id="CAOJ01012267">
    <property type="protein sequence ID" value="CCO33871.1"/>
    <property type="molecule type" value="Genomic_DNA"/>
</dbReference>
<dbReference type="Proteomes" id="UP000012065">
    <property type="component" value="Unassembled WGS sequence"/>
</dbReference>
<accession>M5C373</accession>
<dbReference type="HOGENOM" id="CLU_085135_2_0_1"/>
<comment type="caution">
    <text evidence="1">The sequence shown here is derived from an EMBL/GenBank/DDBJ whole genome shotgun (WGS) entry which is preliminary data.</text>
</comment>
<name>M5C373_THACB</name>
<organism evidence="1 2">
    <name type="scientific">Thanatephorus cucumeris (strain AG1-IB / isolate 7/3/14)</name>
    <name type="common">Lettuce bottom rot fungus</name>
    <name type="synonym">Rhizoctonia solani</name>
    <dbReference type="NCBI Taxonomy" id="1108050"/>
    <lineage>
        <taxon>Eukaryota</taxon>
        <taxon>Fungi</taxon>
        <taxon>Dikarya</taxon>
        <taxon>Basidiomycota</taxon>
        <taxon>Agaricomycotina</taxon>
        <taxon>Agaricomycetes</taxon>
        <taxon>Cantharellales</taxon>
        <taxon>Ceratobasidiaceae</taxon>
        <taxon>Rhizoctonia</taxon>
        <taxon>Rhizoctonia solani AG-1</taxon>
    </lineage>
</organism>
<protein>
    <submittedName>
        <fullName evidence="1">Uncharacterized protein</fullName>
    </submittedName>
</protein>
<dbReference type="AlphaFoldDB" id="M5C373"/>
<reference evidence="1 2" key="1">
    <citation type="journal article" date="2013" name="J. Biotechnol.">
        <title>Establishment and interpretation of the genome sequence of the phytopathogenic fungus Rhizoctonia solani AG1-IB isolate 7/3/14.</title>
        <authorList>
            <person name="Wibberg D.W."/>
            <person name="Jelonek L.J."/>
            <person name="Rupp O.R."/>
            <person name="Hennig M.H."/>
            <person name="Eikmeyer F.E."/>
            <person name="Goesmann A.G."/>
            <person name="Hartmann A.H."/>
            <person name="Borriss R.B."/>
            <person name="Grosch R.G."/>
            <person name="Puehler A.P."/>
            <person name="Schlueter A.S."/>
        </authorList>
    </citation>
    <scope>NUCLEOTIDE SEQUENCE [LARGE SCALE GENOMIC DNA]</scope>
    <source>
        <strain evidence="2">AG1-IB / isolate 7/3/14</strain>
    </source>
</reference>
<gene>
    <name evidence="1" type="ORF">BN14_07957</name>
</gene>
<evidence type="ECO:0000313" key="1">
    <source>
        <dbReference type="EMBL" id="CCO33871.1"/>
    </source>
</evidence>